<sequence>MRLYNFGKHIGLTKLTDRELPKYTPRVFKYNDFNCLISKLIRNLDLSSYNTAIFGRLEGLRLLIFIHGQQINVHIVCVQKAIKIITEISTAHRSGQLKKVEHWLEVLPLQLSKLNNLIKTTQLLGNILDAWTRLFKHGEDTLTRQDLDDNRADLDLVKIVCFTIDDNDQQAHVSMHRTAPAGASMLTRVREYAELEVIFYKIKAEA</sequence>
<dbReference type="Proteomes" id="UP000439903">
    <property type="component" value="Unassembled WGS sequence"/>
</dbReference>
<gene>
    <name evidence="1" type="ORF">F8M41_008352</name>
</gene>
<evidence type="ECO:0000313" key="1">
    <source>
        <dbReference type="EMBL" id="KAF0409487.1"/>
    </source>
</evidence>
<proteinExistence type="predicted"/>
<keyword evidence="2" id="KW-1185">Reference proteome</keyword>
<comment type="caution">
    <text evidence="1">The sequence shown here is derived from an EMBL/GenBank/DDBJ whole genome shotgun (WGS) entry which is preliminary data.</text>
</comment>
<evidence type="ECO:0000313" key="2">
    <source>
        <dbReference type="Proteomes" id="UP000439903"/>
    </source>
</evidence>
<organism evidence="1 2">
    <name type="scientific">Gigaspora margarita</name>
    <dbReference type="NCBI Taxonomy" id="4874"/>
    <lineage>
        <taxon>Eukaryota</taxon>
        <taxon>Fungi</taxon>
        <taxon>Fungi incertae sedis</taxon>
        <taxon>Mucoromycota</taxon>
        <taxon>Glomeromycotina</taxon>
        <taxon>Glomeromycetes</taxon>
        <taxon>Diversisporales</taxon>
        <taxon>Gigasporaceae</taxon>
        <taxon>Gigaspora</taxon>
    </lineage>
</organism>
<accession>A0A8H3X549</accession>
<reference evidence="1 2" key="1">
    <citation type="journal article" date="2019" name="Environ. Microbiol.">
        <title>At the nexus of three kingdoms: the genome of the mycorrhizal fungus Gigaspora margarita provides insights into plant, endobacterial and fungal interactions.</title>
        <authorList>
            <person name="Venice F."/>
            <person name="Ghignone S."/>
            <person name="Salvioli di Fossalunga A."/>
            <person name="Amselem J."/>
            <person name="Novero M."/>
            <person name="Xianan X."/>
            <person name="Sedzielewska Toro K."/>
            <person name="Morin E."/>
            <person name="Lipzen A."/>
            <person name="Grigoriev I.V."/>
            <person name="Henrissat B."/>
            <person name="Martin F.M."/>
            <person name="Bonfante P."/>
        </authorList>
    </citation>
    <scope>NUCLEOTIDE SEQUENCE [LARGE SCALE GENOMIC DNA]</scope>
    <source>
        <strain evidence="1 2">BEG34</strain>
    </source>
</reference>
<dbReference type="AlphaFoldDB" id="A0A8H3X549"/>
<protein>
    <submittedName>
        <fullName evidence="1">Uncharacterized protein</fullName>
    </submittedName>
</protein>
<dbReference type="EMBL" id="WTPW01001878">
    <property type="protein sequence ID" value="KAF0409487.1"/>
    <property type="molecule type" value="Genomic_DNA"/>
</dbReference>
<name>A0A8H3X549_GIGMA</name>